<dbReference type="InterPro" id="IPR000116">
    <property type="entry name" value="HMGA"/>
</dbReference>
<name>A0A0F4YZ84_RASE3</name>
<evidence type="ECO:0000256" key="1">
    <source>
        <dbReference type="ARBA" id="ARBA00022737"/>
    </source>
</evidence>
<evidence type="ECO:0000313" key="5">
    <source>
        <dbReference type="Proteomes" id="UP000053958"/>
    </source>
</evidence>
<protein>
    <submittedName>
        <fullName evidence="4">Uncharacterized protein</fullName>
    </submittedName>
</protein>
<dbReference type="GO" id="GO:0005634">
    <property type="term" value="C:nucleus"/>
    <property type="evidence" value="ECO:0007669"/>
    <property type="project" value="InterPro"/>
</dbReference>
<gene>
    <name evidence="4" type="ORF">T310_2353</name>
</gene>
<dbReference type="GO" id="GO:0000785">
    <property type="term" value="C:chromatin"/>
    <property type="evidence" value="ECO:0007669"/>
    <property type="project" value="InterPro"/>
</dbReference>
<dbReference type="Proteomes" id="UP000053958">
    <property type="component" value="Unassembled WGS sequence"/>
</dbReference>
<dbReference type="RefSeq" id="XP_013330219.1">
    <property type="nucleotide sequence ID" value="XM_013474765.1"/>
</dbReference>
<sequence>MALGSILNDSRTGSGVTELTVLSRGCVTPRIIANINETLGEDKDYSLLDGFDELPEEEKAKVRRALEQGHVDDTDWRGDIELNRPGKTGFRLKGSKKEATEDAADEAEEEKTKAKKRSRGEDDGEESEDVPAKKAKKEKAAAAKDDTSSEAKPAKRGRPRKNPEAAVAKAEKETEDAPKKAGRGRKKKVVEGENGDATAEANGADDAESKPAKRGRKPAASKEQGETEAAPEKRKRGRPKKQTTTSDE</sequence>
<dbReference type="EMBL" id="LASV01000094">
    <property type="protein sequence ID" value="KKA23607.1"/>
    <property type="molecule type" value="Genomic_DNA"/>
</dbReference>
<keyword evidence="2" id="KW-0238">DNA-binding</keyword>
<keyword evidence="5" id="KW-1185">Reference proteome</keyword>
<comment type="caution">
    <text evidence="4">The sequence shown here is derived from an EMBL/GenBank/DDBJ whole genome shotgun (WGS) entry which is preliminary data.</text>
</comment>
<feature type="compositionally biased region" description="Basic and acidic residues" evidence="3">
    <location>
        <begin position="169"/>
        <end position="179"/>
    </location>
</feature>
<dbReference type="PRINTS" id="PR00930">
    <property type="entry name" value="HIGHMOBLTYIY"/>
</dbReference>
<reference evidence="4 5" key="1">
    <citation type="submission" date="2015-04" db="EMBL/GenBank/DDBJ databases">
        <authorList>
            <person name="Heijne W.H."/>
            <person name="Fedorova N.D."/>
            <person name="Nierman W.C."/>
            <person name="Vollebregt A.W."/>
            <person name="Zhao Z."/>
            <person name="Wu L."/>
            <person name="Kumar M."/>
            <person name="Stam H."/>
            <person name="van den Berg M.A."/>
            <person name="Pel H.J."/>
        </authorList>
    </citation>
    <scope>NUCLEOTIDE SEQUENCE [LARGE SCALE GENOMIC DNA]</scope>
    <source>
        <strain evidence="4 5">CBS 393.64</strain>
    </source>
</reference>
<dbReference type="GeneID" id="25314704"/>
<dbReference type="SUPFAM" id="SSF57716">
    <property type="entry name" value="Glucocorticoid receptor-like (DNA-binding domain)"/>
    <property type="match status" value="1"/>
</dbReference>
<proteinExistence type="predicted"/>
<dbReference type="GO" id="GO:0006355">
    <property type="term" value="P:regulation of DNA-templated transcription"/>
    <property type="evidence" value="ECO:0007669"/>
    <property type="project" value="InterPro"/>
</dbReference>
<dbReference type="SMART" id="SM00384">
    <property type="entry name" value="AT_hook"/>
    <property type="match status" value="2"/>
</dbReference>
<feature type="compositionally biased region" description="Basic and acidic residues" evidence="3">
    <location>
        <begin position="62"/>
        <end position="84"/>
    </location>
</feature>
<dbReference type="PRINTS" id="PR00929">
    <property type="entry name" value="ATHOOK"/>
</dbReference>
<dbReference type="OrthoDB" id="429950at2759"/>
<dbReference type="STRING" id="1408163.A0A0F4YZ84"/>
<feature type="compositionally biased region" description="Basic and acidic residues" evidence="3">
    <location>
        <begin position="138"/>
        <end position="153"/>
    </location>
</feature>
<dbReference type="AlphaFoldDB" id="A0A0F4YZ84"/>
<feature type="region of interest" description="Disordered" evidence="3">
    <location>
        <begin position="62"/>
        <end position="248"/>
    </location>
</feature>
<dbReference type="InterPro" id="IPR017956">
    <property type="entry name" value="AT_hook_DNA-bd_motif"/>
</dbReference>
<dbReference type="GO" id="GO:0003677">
    <property type="term" value="F:DNA binding"/>
    <property type="evidence" value="ECO:0007669"/>
    <property type="project" value="UniProtKB-KW"/>
</dbReference>
<evidence type="ECO:0000313" key="4">
    <source>
        <dbReference type="EMBL" id="KKA23607.1"/>
    </source>
</evidence>
<evidence type="ECO:0000256" key="2">
    <source>
        <dbReference type="ARBA" id="ARBA00023125"/>
    </source>
</evidence>
<evidence type="ECO:0000256" key="3">
    <source>
        <dbReference type="SAM" id="MobiDB-lite"/>
    </source>
</evidence>
<organism evidence="4 5">
    <name type="scientific">Rasamsonia emersonii (strain ATCC 16479 / CBS 393.64 / IMI 116815)</name>
    <dbReference type="NCBI Taxonomy" id="1408163"/>
    <lineage>
        <taxon>Eukaryota</taxon>
        <taxon>Fungi</taxon>
        <taxon>Dikarya</taxon>
        <taxon>Ascomycota</taxon>
        <taxon>Pezizomycotina</taxon>
        <taxon>Eurotiomycetes</taxon>
        <taxon>Eurotiomycetidae</taxon>
        <taxon>Eurotiales</taxon>
        <taxon>Trichocomaceae</taxon>
        <taxon>Rasamsonia</taxon>
    </lineage>
</organism>
<accession>A0A0F4YZ84</accession>
<keyword evidence="1" id="KW-0677">Repeat</keyword>